<reference evidence="1 2" key="1">
    <citation type="submission" date="2015-05" db="EMBL/GenBank/DDBJ databases">
        <title>Evolution of Trichinella species and genotypes.</title>
        <authorList>
            <person name="Korhonen P.K."/>
            <person name="Edoardo P."/>
            <person name="Giuseppe L.R."/>
            <person name="Gasser R.B."/>
        </authorList>
    </citation>
    <scope>NUCLEOTIDE SEQUENCE [LARGE SCALE GENOMIC DNA]</scope>
    <source>
        <strain evidence="1">ISS10</strain>
    </source>
</reference>
<evidence type="ECO:0000313" key="2">
    <source>
        <dbReference type="Proteomes" id="UP000054721"/>
    </source>
</evidence>
<evidence type="ECO:0000313" key="1">
    <source>
        <dbReference type="EMBL" id="KRZ56505.1"/>
    </source>
</evidence>
<comment type="caution">
    <text evidence="1">The sequence shown here is derived from an EMBL/GenBank/DDBJ whole genome shotgun (WGS) entry which is preliminary data.</text>
</comment>
<dbReference type="AlphaFoldDB" id="A0A0V1LAD9"/>
<gene>
    <name evidence="1" type="ORF">T02_11242</name>
</gene>
<sequence length="142" mass="16780">MYIIRSKDLSDLLEFGDQLTNAKPQNQACLSKSIQYFRFKVRDGDKEETCALHLALVEPWDHFSSKCILCINFLVNHIARVFSNLRFCCLEDGVNEKTDFSTAVLIMFMFIDIFYKITHYIERYFAFFRCDVYFKAVHKSKT</sequence>
<organism evidence="1 2">
    <name type="scientific">Trichinella nativa</name>
    <dbReference type="NCBI Taxonomy" id="6335"/>
    <lineage>
        <taxon>Eukaryota</taxon>
        <taxon>Metazoa</taxon>
        <taxon>Ecdysozoa</taxon>
        <taxon>Nematoda</taxon>
        <taxon>Enoplea</taxon>
        <taxon>Dorylaimia</taxon>
        <taxon>Trichinellida</taxon>
        <taxon>Trichinellidae</taxon>
        <taxon>Trichinella</taxon>
    </lineage>
</organism>
<keyword evidence="2" id="KW-1185">Reference proteome</keyword>
<accession>A0A0V1LAD9</accession>
<dbReference type="EMBL" id="JYDW01000092">
    <property type="protein sequence ID" value="KRZ56505.1"/>
    <property type="molecule type" value="Genomic_DNA"/>
</dbReference>
<protein>
    <submittedName>
        <fullName evidence="1">Uncharacterized protein</fullName>
    </submittedName>
</protein>
<proteinExistence type="predicted"/>
<dbReference type="Proteomes" id="UP000054721">
    <property type="component" value="Unassembled WGS sequence"/>
</dbReference>
<name>A0A0V1LAD9_9BILA</name>